<keyword evidence="12" id="KW-1185">Reference proteome</keyword>
<dbReference type="PANTHER" id="PTHR24093:SF369">
    <property type="entry name" value="CALCIUM-TRANSPORTING ATPASE"/>
    <property type="match status" value="1"/>
</dbReference>
<dbReference type="Pfam" id="PF00690">
    <property type="entry name" value="Cation_ATPase_N"/>
    <property type="match status" value="1"/>
</dbReference>
<dbReference type="InterPro" id="IPR006068">
    <property type="entry name" value="ATPase_P-typ_cation-transptr_C"/>
</dbReference>
<comment type="subcellular location">
    <subcellularLocation>
        <location evidence="1">Endomembrane system</location>
        <topology evidence="1">Multi-pass membrane protein</topology>
    </subcellularLocation>
</comment>
<dbReference type="GeneID" id="7826462"/>
<dbReference type="eggNOG" id="KOG0204">
    <property type="taxonomic scope" value="Eukaryota"/>
</dbReference>
<gene>
    <name evidence="11" type="ORF">TTHERM_00463790</name>
</gene>
<evidence type="ECO:0000256" key="3">
    <source>
        <dbReference type="ARBA" id="ARBA00022723"/>
    </source>
</evidence>
<evidence type="ECO:0000256" key="6">
    <source>
        <dbReference type="ARBA" id="ARBA00023136"/>
    </source>
</evidence>
<dbReference type="PANTHER" id="PTHR24093">
    <property type="entry name" value="CATION TRANSPORTING ATPASE"/>
    <property type="match status" value="1"/>
</dbReference>
<dbReference type="InParanoid" id="Q23PQ4"/>
<reference evidence="12" key="1">
    <citation type="journal article" date="2006" name="PLoS Biol.">
        <title>Macronuclear genome sequence of the ciliate Tetrahymena thermophila, a model eukaryote.</title>
        <authorList>
            <person name="Eisen J.A."/>
            <person name="Coyne R.S."/>
            <person name="Wu M."/>
            <person name="Wu D."/>
            <person name="Thiagarajan M."/>
            <person name="Wortman J.R."/>
            <person name="Badger J.H."/>
            <person name="Ren Q."/>
            <person name="Amedeo P."/>
            <person name="Jones K.M."/>
            <person name="Tallon L.J."/>
            <person name="Delcher A.L."/>
            <person name="Salzberg S.L."/>
            <person name="Silva J.C."/>
            <person name="Haas B.J."/>
            <person name="Majoros W.H."/>
            <person name="Farzad M."/>
            <person name="Carlton J.M."/>
            <person name="Smith R.K. Jr."/>
            <person name="Garg J."/>
            <person name="Pearlman R.E."/>
            <person name="Karrer K.M."/>
            <person name="Sun L."/>
            <person name="Manning G."/>
            <person name="Elde N.C."/>
            <person name="Turkewitz A.P."/>
            <person name="Asai D.J."/>
            <person name="Wilkes D.E."/>
            <person name="Wang Y."/>
            <person name="Cai H."/>
            <person name="Collins K."/>
            <person name="Stewart B.A."/>
            <person name="Lee S.R."/>
            <person name="Wilamowska K."/>
            <person name="Weinberg Z."/>
            <person name="Ruzzo W.L."/>
            <person name="Wloga D."/>
            <person name="Gaertig J."/>
            <person name="Frankel J."/>
            <person name="Tsao C.-C."/>
            <person name="Gorovsky M.A."/>
            <person name="Keeling P.J."/>
            <person name="Waller R.F."/>
            <person name="Patron N.J."/>
            <person name="Cherry J.M."/>
            <person name="Stover N.A."/>
            <person name="Krieger C.J."/>
            <person name="del Toro C."/>
            <person name="Ryder H.F."/>
            <person name="Williamson S.C."/>
            <person name="Barbeau R.A."/>
            <person name="Hamilton E.P."/>
            <person name="Orias E."/>
        </authorList>
    </citation>
    <scope>NUCLEOTIDE SEQUENCE [LARGE SCALE GENOMIC DNA]</scope>
    <source>
        <strain evidence="12">SB210</strain>
    </source>
</reference>
<dbReference type="SUPFAM" id="SSF56784">
    <property type="entry name" value="HAD-like"/>
    <property type="match status" value="1"/>
</dbReference>
<dbReference type="PRINTS" id="PR00119">
    <property type="entry name" value="CATATPASE"/>
</dbReference>
<evidence type="ECO:0000256" key="4">
    <source>
        <dbReference type="ARBA" id="ARBA00022842"/>
    </source>
</evidence>
<organism evidence="11 12">
    <name type="scientific">Tetrahymena thermophila (strain SB210)</name>
    <dbReference type="NCBI Taxonomy" id="312017"/>
    <lineage>
        <taxon>Eukaryota</taxon>
        <taxon>Sar</taxon>
        <taxon>Alveolata</taxon>
        <taxon>Ciliophora</taxon>
        <taxon>Intramacronucleata</taxon>
        <taxon>Oligohymenophorea</taxon>
        <taxon>Hymenostomatida</taxon>
        <taxon>Tetrahymenina</taxon>
        <taxon>Tetrahymenidae</taxon>
        <taxon>Tetrahymena</taxon>
    </lineage>
</organism>
<evidence type="ECO:0000259" key="9">
    <source>
        <dbReference type="Pfam" id="PF00689"/>
    </source>
</evidence>
<evidence type="ECO:0000256" key="2">
    <source>
        <dbReference type="ARBA" id="ARBA00022692"/>
    </source>
</evidence>
<feature type="domain" description="Cation-transporting P-type ATPase N-terminal" evidence="10">
    <location>
        <begin position="152"/>
        <end position="218"/>
    </location>
</feature>
<feature type="transmembrane region" description="Helical" evidence="7">
    <location>
        <begin position="243"/>
        <end position="262"/>
    </location>
</feature>
<dbReference type="AlphaFoldDB" id="Q23PQ4"/>
<evidence type="ECO:0000259" key="8">
    <source>
        <dbReference type="Pfam" id="PF00122"/>
    </source>
</evidence>
<dbReference type="Gene3D" id="2.70.150.10">
    <property type="entry name" value="Calcium-transporting ATPase, cytoplasmic transduction domain A"/>
    <property type="match status" value="1"/>
</dbReference>
<dbReference type="InterPro" id="IPR004014">
    <property type="entry name" value="ATPase_P-typ_cation-transptr_N"/>
</dbReference>
<feature type="transmembrane region" description="Helical" evidence="7">
    <location>
        <begin position="1050"/>
        <end position="1068"/>
    </location>
</feature>
<dbReference type="GO" id="GO:0046872">
    <property type="term" value="F:metal ion binding"/>
    <property type="evidence" value="ECO:0007669"/>
    <property type="project" value="UniProtKB-KW"/>
</dbReference>
<dbReference type="STRING" id="312017.Q23PQ4"/>
<dbReference type="InterPro" id="IPR008250">
    <property type="entry name" value="ATPase_P-typ_transduc_dom_A_sf"/>
</dbReference>
<dbReference type="EMBL" id="GG662650">
    <property type="protein sequence ID" value="EAR98631.3"/>
    <property type="molecule type" value="Genomic_DNA"/>
</dbReference>
<dbReference type="Gene3D" id="1.20.1110.10">
    <property type="entry name" value="Calcium-transporting ATPase, transmembrane domain"/>
    <property type="match status" value="1"/>
</dbReference>
<evidence type="ECO:0000256" key="5">
    <source>
        <dbReference type="ARBA" id="ARBA00022989"/>
    </source>
</evidence>
<feature type="transmembrane region" description="Helical" evidence="7">
    <location>
        <begin position="1121"/>
        <end position="1139"/>
    </location>
</feature>
<dbReference type="Pfam" id="PF00689">
    <property type="entry name" value="Cation_ATPase_C"/>
    <property type="match status" value="1"/>
</dbReference>
<dbReference type="RefSeq" id="XP_001018876.3">
    <property type="nucleotide sequence ID" value="XM_001018876.3"/>
</dbReference>
<keyword evidence="3" id="KW-0479">Metal-binding</keyword>
<evidence type="ECO:0000313" key="11">
    <source>
        <dbReference type="EMBL" id="EAR98631.3"/>
    </source>
</evidence>
<feature type="domain" description="P-type ATPase A" evidence="8">
    <location>
        <begin position="281"/>
        <end position="384"/>
    </location>
</feature>
<feature type="transmembrane region" description="Helical" evidence="7">
    <location>
        <begin position="979"/>
        <end position="1000"/>
    </location>
</feature>
<dbReference type="SUPFAM" id="SSF81653">
    <property type="entry name" value="Calcium ATPase, transduction domain A"/>
    <property type="match status" value="1"/>
</dbReference>
<feature type="transmembrane region" description="Helical" evidence="7">
    <location>
        <begin position="907"/>
        <end position="929"/>
    </location>
</feature>
<keyword evidence="6 7" id="KW-0472">Membrane</keyword>
<accession>Q23PQ4</accession>
<dbReference type="Proteomes" id="UP000009168">
    <property type="component" value="Unassembled WGS sequence"/>
</dbReference>
<dbReference type="KEGG" id="tet:TTHERM_00463790"/>
<feature type="domain" description="Cation-transporting P-type ATPase C-terminal" evidence="9">
    <location>
        <begin position="933"/>
        <end position="1141"/>
    </location>
</feature>
<evidence type="ECO:0000313" key="12">
    <source>
        <dbReference type="Proteomes" id="UP000009168"/>
    </source>
</evidence>
<dbReference type="Gene3D" id="3.40.50.1000">
    <property type="entry name" value="HAD superfamily/HAD-like"/>
    <property type="match status" value="1"/>
</dbReference>
<protein>
    <submittedName>
        <fullName evidence="11">ATPase, P-type, HAD superfamily, protein</fullName>
    </submittedName>
</protein>
<evidence type="ECO:0000256" key="1">
    <source>
        <dbReference type="ARBA" id="ARBA00004127"/>
    </source>
</evidence>
<dbReference type="GO" id="GO:0000166">
    <property type="term" value="F:nucleotide binding"/>
    <property type="evidence" value="ECO:0007669"/>
    <property type="project" value="InterPro"/>
</dbReference>
<dbReference type="GO" id="GO:0005886">
    <property type="term" value="C:plasma membrane"/>
    <property type="evidence" value="ECO:0007669"/>
    <property type="project" value="TreeGrafter"/>
</dbReference>
<dbReference type="InterPro" id="IPR036412">
    <property type="entry name" value="HAD-like_sf"/>
</dbReference>
<evidence type="ECO:0000259" key="10">
    <source>
        <dbReference type="Pfam" id="PF00690"/>
    </source>
</evidence>
<dbReference type="GO" id="GO:0005388">
    <property type="term" value="F:P-type calcium transporter activity"/>
    <property type="evidence" value="ECO:0007669"/>
    <property type="project" value="TreeGrafter"/>
</dbReference>
<keyword evidence="2 7" id="KW-0812">Transmembrane</keyword>
<dbReference type="SUPFAM" id="SSF81660">
    <property type="entry name" value="Metal cation-transporting ATPase, ATP-binding domain N"/>
    <property type="match status" value="1"/>
</dbReference>
<dbReference type="OrthoDB" id="116380at2759"/>
<dbReference type="InterPro" id="IPR023298">
    <property type="entry name" value="ATPase_P-typ_TM_dom_sf"/>
</dbReference>
<sequence length="1160" mass="134566">MNSSLRFTLLETQFDQKPTVIPKKERKPLFQQKKIVNPKCQLSLKNEQILELFLPPFYESKDNQPEELTEIISMECVCGHCQNCIENQDNGNDLEGVSTRTNLDQSLLSNKRKNNNQQNDFQNDQIYQKIKLCQDRIRLQNIQMKNLQKLADINGLANLLRVDIRSGLSNYNQTDLANRVKLYGANRVIIGKNVSFKNIIKENFYQTKTLLILIFVVALFTIRSYILYTQVGNLIGILHINEIYIEIGTMFMMVATFVTKCLKQWFIDKEFNNLVCVNTEYKVKILRNSQVQYIKSTQLVVGDIMMVEAGDIINVDGILIEAYDLKVNESPLISGRESASKQAPDRDSYYVDCFIYSGTQIMVGQGKMIVCCVGNNTILDRVQKKNQDSIFKNPLTDKLNQIQTKIGSSSINSSTLIILFIMFEYFWDAHYQKQIFTLQTFCDLIQLIQMILALSFLLMPEGLTQALDTYLSYSVKQLEKKEVIIKDLSALEWMGYVDSIVTDKTGCVTENKNRVEKIYTNQEQTVDDILSNQREVEKKYANLNEKKKERDFIGQNRKIEQLLFENICINSVGVLQKEQVGQESHNTTVETALLEFALKFGYDYEKYRIQSKIKKVHNFNTNKKRMITVFQKNQSTLRCYLKGSPDVLLDKCSRFTNIEGRPSDMHSSVKQLIQDRITQYGAKETLKLIFFAYKDIEYDPTQIYAEEQINQDLVFIGIVCIRDPFRLDMPECLKTCQEASITVRALTGDNKESAVCTAKFIGLLPENFDIKTSNMAVLDGDQFKKIVEGIETFQSQSGRSQTIQRLRGIDQFQKHIKELRMISKGRSAEKDQLVTGLIQLKYVVAVTGDDTDDIKIINKAQVGIGLGQSGNEVVKQAAQIILKNDSFTSIIPAILWGRNIYEFVRKYFQLIISQSQIIILLLLLNVIVWERHLFNAAQFLLVNVLVDEFAAHALAREYPSEHLLSIPPIRRKEYIIKPVMWRNIIFETLYQILALSLLLFGNLEFIFDLQNQFFRIDSSSIDKYIRNNQVGQGELSPEELKILRKQNLRFRYSLCFNCLVFLQLFNILSCSSLHYSKISVFRDIKRKFFLFVSVLFILGFYILLMHYFHDYFECTKHGLPEHFLCLMISLVKLFYNYLIRFINHRPFSSIRYVKYTFDFE</sequence>
<dbReference type="SUPFAM" id="SSF81665">
    <property type="entry name" value="Calcium ATPase, transmembrane domain M"/>
    <property type="match status" value="1"/>
</dbReference>
<dbReference type="InterPro" id="IPR023214">
    <property type="entry name" value="HAD_sf"/>
</dbReference>
<dbReference type="Pfam" id="PF13246">
    <property type="entry name" value="Cation_ATPase"/>
    <property type="match status" value="1"/>
</dbReference>
<dbReference type="Gene3D" id="3.40.1110.10">
    <property type="entry name" value="Calcium-transporting ATPase, cytoplasmic domain N"/>
    <property type="match status" value="1"/>
</dbReference>
<feature type="transmembrane region" description="Helical" evidence="7">
    <location>
        <begin position="1088"/>
        <end position="1109"/>
    </location>
</feature>
<proteinExistence type="predicted"/>
<dbReference type="Pfam" id="PF00122">
    <property type="entry name" value="E1-E2_ATPase"/>
    <property type="match status" value="1"/>
</dbReference>
<dbReference type="HOGENOM" id="CLU_002360_9_2_1"/>
<dbReference type="GO" id="GO:0012505">
    <property type="term" value="C:endomembrane system"/>
    <property type="evidence" value="ECO:0007669"/>
    <property type="project" value="UniProtKB-SubCell"/>
</dbReference>
<dbReference type="InterPro" id="IPR059000">
    <property type="entry name" value="ATPase_P-type_domA"/>
</dbReference>
<evidence type="ECO:0000256" key="7">
    <source>
        <dbReference type="SAM" id="Phobius"/>
    </source>
</evidence>
<name>Q23PQ4_TETTS</name>
<keyword evidence="4" id="KW-0460">Magnesium</keyword>
<dbReference type="InterPro" id="IPR023299">
    <property type="entry name" value="ATPase_P-typ_cyto_dom_N"/>
</dbReference>
<feature type="transmembrane region" description="Helical" evidence="7">
    <location>
        <begin position="210"/>
        <end position="231"/>
    </location>
</feature>
<keyword evidence="5 7" id="KW-1133">Transmembrane helix</keyword>